<comment type="similarity">
    <text evidence="1 4 5">Belongs to the universal ribosomal protein uL15 family.</text>
</comment>
<dbReference type="PANTHER" id="PTHR12934:SF11">
    <property type="entry name" value="LARGE RIBOSOMAL SUBUNIT PROTEIN UL15M"/>
    <property type="match status" value="1"/>
</dbReference>
<dbReference type="InterPro" id="IPR036227">
    <property type="entry name" value="Ribosomal_uL15/eL18_sf"/>
</dbReference>
<dbReference type="InterPro" id="IPR001196">
    <property type="entry name" value="Ribosomal_uL15_CS"/>
</dbReference>
<evidence type="ECO:0000256" key="2">
    <source>
        <dbReference type="ARBA" id="ARBA00022980"/>
    </source>
</evidence>
<gene>
    <name evidence="4" type="primary">rplO</name>
    <name evidence="8" type="ORF">SAMN05421753_102142</name>
</gene>
<feature type="domain" description="Large ribosomal subunit protein uL15/eL18" evidence="7">
    <location>
        <begin position="78"/>
        <end position="146"/>
    </location>
</feature>
<keyword evidence="4" id="KW-0699">rRNA-binding</keyword>
<organism evidence="8 9">
    <name type="scientific">Planctomicrobium piriforme</name>
    <dbReference type="NCBI Taxonomy" id="1576369"/>
    <lineage>
        <taxon>Bacteria</taxon>
        <taxon>Pseudomonadati</taxon>
        <taxon>Planctomycetota</taxon>
        <taxon>Planctomycetia</taxon>
        <taxon>Planctomycetales</taxon>
        <taxon>Planctomycetaceae</taxon>
        <taxon>Planctomicrobium</taxon>
    </lineage>
</organism>
<dbReference type="PROSITE" id="PS00475">
    <property type="entry name" value="RIBOSOMAL_L15"/>
    <property type="match status" value="1"/>
</dbReference>
<dbReference type="OrthoDB" id="9810293at2"/>
<dbReference type="GO" id="GO:0006412">
    <property type="term" value="P:translation"/>
    <property type="evidence" value="ECO:0007669"/>
    <property type="project" value="UniProtKB-UniRule"/>
</dbReference>
<dbReference type="Pfam" id="PF00828">
    <property type="entry name" value="Ribosomal_L27A"/>
    <property type="match status" value="1"/>
</dbReference>
<evidence type="ECO:0000313" key="8">
    <source>
        <dbReference type="EMBL" id="SFH70223.1"/>
    </source>
</evidence>
<keyword evidence="4" id="KW-0694">RNA-binding</keyword>
<dbReference type="PANTHER" id="PTHR12934">
    <property type="entry name" value="50S RIBOSOMAL PROTEIN L15"/>
    <property type="match status" value="1"/>
</dbReference>
<dbReference type="EMBL" id="FOQD01000002">
    <property type="protein sequence ID" value="SFH70223.1"/>
    <property type="molecule type" value="Genomic_DNA"/>
</dbReference>
<dbReference type="STRING" id="1576369.SAMN05421753_102142"/>
<keyword evidence="9" id="KW-1185">Reference proteome</keyword>
<dbReference type="Gene3D" id="3.100.10.10">
    <property type="match status" value="1"/>
</dbReference>
<accession>A0A1I3C742</accession>
<proteinExistence type="inferred from homology"/>
<feature type="compositionally biased region" description="Basic residues" evidence="6">
    <location>
        <begin position="30"/>
        <end position="45"/>
    </location>
</feature>
<dbReference type="GO" id="GO:0003735">
    <property type="term" value="F:structural constituent of ribosome"/>
    <property type="evidence" value="ECO:0007669"/>
    <property type="project" value="InterPro"/>
</dbReference>
<feature type="compositionally biased region" description="Basic residues" evidence="6">
    <location>
        <begin position="9"/>
        <end position="20"/>
    </location>
</feature>
<keyword evidence="2 4" id="KW-0689">Ribosomal protein</keyword>
<dbReference type="NCBIfam" id="TIGR01071">
    <property type="entry name" value="rplO_bact"/>
    <property type="match status" value="1"/>
</dbReference>
<evidence type="ECO:0000256" key="6">
    <source>
        <dbReference type="SAM" id="MobiDB-lite"/>
    </source>
</evidence>
<comment type="subunit">
    <text evidence="4">Part of the 50S ribosomal subunit.</text>
</comment>
<dbReference type="RefSeq" id="WP_092047838.1">
    <property type="nucleotide sequence ID" value="NZ_FOQD01000002.1"/>
</dbReference>
<feature type="region of interest" description="Disordered" evidence="6">
    <location>
        <begin position="1"/>
        <end position="48"/>
    </location>
</feature>
<evidence type="ECO:0000256" key="1">
    <source>
        <dbReference type="ARBA" id="ARBA00007320"/>
    </source>
</evidence>
<dbReference type="InterPro" id="IPR030878">
    <property type="entry name" value="Ribosomal_uL15"/>
</dbReference>
<sequence>MIIDDVHRGIQKRKKRKRLGRGPGSGHGKTSGRGHKGAGSRRGYHSRTGFAGGQMPLFRLVAKRGFNNAAFADKVLAINISTLEKHFENGDEVTPETLSIRGLAKVQHDLIKILGDGDLTKKLTVKAQRFSKSAIEKIQAAGGKVEVLGE</sequence>
<dbReference type="GO" id="GO:0019843">
    <property type="term" value="F:rRNA binding"/>
    <property type="evidence" value="ECO:0007669"/>
    <property type="project" value="UniProtKB-UniRule"/>
</dbReference>
<evidence type="ECO:0000256" key="4">
    <source>
        <dbReference type="HAMAP-Rule" id="MF_01341"/>
    </source>
</evidence>
<dbReference type="HAMAP" id="MF_01341">
    <property type="entry name" value="Ribosomal_uL15"/>
    <property type="match status" value="1"/>
</dbReference>
<dbReference type="SUPFAM" id="SSF52080">
    <property type="entry name" value="Ribosomal proteins L15p and L18e"/>
    <property type="match status" value="1"/>
</dbReference>
<dbReference type="InterPro" id="IPR021131">
    <property type="entry name" value="Ribosomal_uL15/eL18"/>
</dbReference>
<name>A0A1I3C742_9PLAN</name>
<comment type="function">
    <text evidence="4">Binds to the 23S rRNA.</text>
</comment>
<reference evidence="9" key="1">
    <citation type="submission" date="2016-10" db="EMBL/GenBank/DDBJ databases">
        <authorList>
            <person name="Varghese N."/>
            <person name="Submissions S."/>
        </authorList>
    </citation>
    <scope>NUCLEOTIDE SEQUENCE [LARGE SCALE GENOMIC DNA]</scope>
    <source>
        <strain evidence="9">DSM 26348</strain>
    </source>
</reference>
<evidence type="ECO:0000256" key="3">
    <source>
        <dbReference type="ARBA" id="ARBA00023274"/>
    </source>
</evidence>
<dbReference type="InterPro" id="IPR005749">
    <property type="entry name" value="Ribosomal_uL15_bac-type"/>
</dbReference>
<dbReference type="Proteomes" id="UP000199518">
    <property type="component" value="Unassembled WGS sequence"/>
</dbReference>
<dbReference type="AlphaFoldDB" id="A0A1I3C742"/>
<evidence type="ECO:0000256" key="5">
    <source>
        <dbReference type="RuleBase" id="RU003888"/>
    </source>
</evidence>
<keyword evidence="3 4" id="KW-0687">Ribonucleoprotein</keyword>
<evidence type="ECO:0000259" key="7">
    <source>
        <dbReference type="Pfam" id="PF00828"/>
    </source>
</evidence>
<dbReference type="GO" id="GO:0022625">
    <property type="term" value="C:cytosolic large ribosomal subunit"/>
    <property type="evidence" value="ECO:0007669"/>
    <property type="project" value="TreeGrafter"/>
</dbReference>
<protein>
    <recommendedName>
        <fullName evidence="4">Large ribosomal subunit protein uL15</fullName>
    </recommendedName>
</protein>
<evidence type="ECO:0000313" key="9">
    <source>
        <dbReference type="Proteomes" id="UP000199518"/>
    </source>
</evidence>